<dbReference type="InterPro" id="IPR004364">
    <property type="entry name" value="Aa-tRNA-synt_II"/>
</dbReference>
<dbReference type="AlphaFoldDB" id="A0A484F3X3"/>
<dbReference type="GO" id="GO:0017101">
    <property type="term" value="C:aminoacyl-tRNA synthetase multienzyme complex"/>
    <property type="evidence" value="ECO:0007669"/>
    <property type="project" value="TreeGrafter"/>
</dbReference>
<dbReference type="GO" id="GO:0005524">
    <property type="term" value="F:ATP binding"/>
    <property type="evidence" value="ECO:0007669"/>
    <property type="project" value="UniProtKB-UniRule"/>
</dbReference>
<evidence type="ECO:0000256" key="4">
    <source>
        <dbReference type="ARBA" id="ARBA00022598"/>
    </source>
</evidence>
<evidence type="ECO:0000256" key="10">
    <source>
        <dbReference type="HAMAP-Rule" id="MF_02075"/>
    </source>
</evidence>
<dbReference type="SUPFAM" id="SSF55681">
    <property type="entry name" value="Class II aaRS and biotin synthetases"/>
    <property type="match status" value="1"/>
</dbReference>
<keyword evidence="4 10" id="KW-0436">Ligase</keyword>
<evidence type="ECO:0000256" key="8">
    <source>
        <dbReference type="ARBA" id="ARBA00022917"/>
    </source>
</evidence>
<feature type="binding site" evidence="10">
    <location>
        <begin position="219"/>
        <end position="221"/>
    </location>
    <ligand>
        <name>ATP</name>
        <dbReference type="ChEBI" id="CHEBI:30616"/>
    </ligand>
</feature>
<keyword evidence="7 10" id="KW-0460">Magnesium</keyword>
<dbReference type="PANTHER" id="PTHR43450">
    <property type="entry name" value="ASPARTYL-TRNA SYNTHETASE"/>
    <property type="match status" value="1"/>
</dbReference>
<comment type="subcellular location">
    <subcellularLocation>
        <location evidence="1 10">Cytoplasm</location>
    </subcellularLocation>
</comment>
<dbReference type="EC" id="6.1.1.23" evidence="10"/>
<dbReference type="InterPro" id="IPR004365">
    <property type="entry name" value="NA-bd_OB_tRNA"/>
</dbReference>
<evidence type="ECO:0000256" key="5">
    <source>
        <dbReference type="ARBA" id="ARBA00022741"/>
    </source>
</evidence>
<keyword evidence="8 10" id="KW-0648">Protein biosynthesis</keyword>
<dbReference type="NCBIfam" id="NF003483">
    <property type="entry name" value="PRK05159.1"/>
    <property type="match status" value="1"/>
</dbReference>
<dbReference type="CDD" id="cd04316">
    <property type="entry name" value="ND_PkAspRS_like_N"/>
    <property type="match status" value="1"/>
</dbReference>
<dbReference type="InterPro" id="IPR006195">
    <property type="entry name" value="aa-tRNA-synth_II"/>
</dbReference>
<feature type="binding site" evidence="10">
    <location>
        <position position="369"/>
    </location>
    <ligand>
        <name>Mg(2+)</name>
        <dbReference type="ChEBI" id="CHEBI:18420"/>
        <label>3</label>
    </ligand>
</feature>
<dbReference type="Proteomes" id="UP000294855">
    <property type="component" value="Unassembled WGS sequence"/>
</dbReference>
<comment type="cofactor">
    <cofactor evidence="10">
        <name>Mg(2+)</name>
        <dbReference type="ChEBI" id="CHEBI:18420"/>
    </cofactor>
    <text evidence="10">Binds 3 Mg(2+) cations per subunit. The strongest magnesium site (Mg1) is bound to the beta- and gamma-phosphates of ATP and four water molecules complete its coordination sphere.</text>
</comment>
<evidence type="ECO:0000256" key="1">
    <source>
        <dbReference type="ARBA" id="ARBA00004496"/>
    </source>
</evidence>
<dbReference type="InterPro" id="IPR002312">
    <property type="entry name" value="Asp/Asn-tRNA-synth_IIb"/>
</dbReference>
<dbReference type="InterPro" id="IPR045864">
    <property type="entry name" value="aa-tRNA-synth_II/BPL/LPL"/>
</dbReference>
<dbReference type="OrthoDB" id="5908at2157"/>
<feature type="binding site" evidence="10">
    <location>
        <position position="175"/>
    </location>
    <ligand>
        <name>L-aspartate</name>
        <dbReference type="ChEBI" id="CHEBI:29991"/>
    </ligand>
</feature>
<dbReference type="HAMAP" id="MF_02075">
    <property type="entry name" value="Asp_tRNA_synth_type2"/>
    <property type="match status" value="1"/>
</dbReference>
<keyword evidence="10" id="KW-0479">Metal-binding</keyword>
<evidence type="ECO:0000256" key="2">
    <source>
        <dbReference type="ARBA" id="ARBA00005312"/>
    </source>
</evidence>
<dbReference type="RefSeq" id="WP_133517989.1">
    <property type="nucleotide sequence ID" value="NZ_JAHDUW010000007.1"/>
</dbReference>
<comment type="caution">
    <text evidence="10">Lacks conserved residue(s) required for the propagation of feature annotation.</text>
</comment>
<comment type="function">
    <text evidence="10">Aspartyl-tRNA synthetase with relaxed tRNA specificity since it is able to aspartylate not only its cognate tRNA(Asp) but also tRNA(Asn). Reaction proceeds in two steps: L-aspartate is first activated by ATP to form Asp-AMP and then transferred to the acceptor end of tRNA(Asp/Asn).</text>
</comment>
<evidence type="ECO:0000313" key="12">
    <source>
        <dbReference type="EMBL" id="TDQ67578.1"/>
    </source>
</evidence>
<dbReference type="Gene3D" id="3.30.930.10">
    <property type="entry name" value="Bira Bifunctional Protein, Domain 2"/>
    <property type="match status" value="1"/>
</dbReference>
<feature type="region of interest" description="Aspartate" evidence="10">
    <location>
        <begin position="197"/>
        <end position="200"/>
    </location>
</feature>
<dbReference type="SUPFAM" id="SSF50249">
    <property type="entry name" value="Nucleic acid-binding proteins"/>
    <property type="match status" value="1"/>
</dbReference>
<comment type="subunit">
    <text evidence="10">Homodimer.</text>
</comment>
<dbReference type="GO" id="GO:0003723">
    <property type="term" value="F:RNA binding"/>
    <property type="evidence" value="ECO:0007669"/>
    <property type="project" value="TreeGrafter"/>
</dbReference>
<feature type="binding site" evidence="10">
    <location>
        <position position="376"/>
    </location>
    <ligand>
        <name>L-aspartate</name>
        <dbReference type="ChEBI" id="CHEBI:29991"/>
    </ligand>
</feature>
<dbReference type="CDD" id="cd00776">
    <property type="entry name" value="AsxRS_core"/>
    <property type="match status" value="1"/>
</dbReference>
<comment type="caution">
    <text evidence="12">The sequence shown here is derived from an EMBL/GenBank/DDBJ whole genome shotgun (WGS) entry which is preliminary data.</text>
</comment>
<keyword evidence="9 10" id="KW-0030">Aminoacyl-tRNA synthetase</keyword>
<evidence type="ECO:0000313" key="13">
    <source>
        <dbReference type="Proteomes" id="UP000294855"/>
    </source>
</evidence>
<dbReference type="GO" id="GO:0050560">
    <property type="term" value="F:aspartate-tRNA(Asn) ligase activity"/>
    <property type="evidence" value="ECO:0007669"/>
    <property type="project" value="UniProtKB-EC"/>
</dbReference>
<keyword evidence="13" id="KW-1185">Reference proteome</keyword>
<feature type="binding site" evidence="10">
    <location>
        <position position="219"/>
    </location>
    <ligand>
        <name>L-aspartate</name>
        <dbReference type="ChEBI" id="CHEBI:29991"/>
    </ligand>
</feature>
<dbReference type="PANTHER" id="PTHR43450:SF1">
    <property type="entry name" value="ASPARTATE--TRNA LIGASE, CYTOPLASMIC"/>
    <property type="match status" value="1"/>
</dbReference>
<keyword evidence="5 10" id="KW-0547">Nucleotide-binding</keyword>
<sequence>MSLKALRTHFTGEINPEADNGQTVTLSGWAHEIRDLGGITFLVLRDRTGRAQVTILKKKVDPELLETVKRMSRESVITVTGTIKAEPKAPNGYELMPESITVVTVAESPLPMDTTGKVDAELDTRLDNRFMDLRREEQTAVFVIRDTVQAAIRDFFRENKFVETTTSKIVAAATEGGTDLFPISYFDREAFLNQSPQLFKQMLMSAGLDRVYEIGPIFRAEEHDTRKHLNEATSIDIEMSFADHEDVMELLENMIVYIYEQVVEKCQKSLAVLEKELQIPKLPFNKYTYEQVLDIINNEIPEIEDKMQFGDDIGTQAEHLFGEYVFNKTGESHYFIIDWPTETKPFYAMPYEDRPEISKSFDMMHRMMELSSGAQRIHQYDLLVERIEAKGLNPDGFDFYLKPFRFGMPPHAGFGVGAERLIMTMLELDNIREAVLFPRDRKRLSP</sequence>
<dbReference type="PRINTS" id="PR01042">
    <property type="entry name" value="TRNASYNTHASP"/>
</dbReference>
<evidence type="ECO:0000256" key="7">
    <source>
        <dbReference type="ARBA" id="ARBA00022842"/>
    </source>
</evidence>
<dbReference type="EMBL" id="SNYS01000011">
    <property type="protein sequence ID" value="TDQ67578.1"/>
    <property type="molecule type" value="Genomic_DNA"/>
</dbReference>
<protein>
    <recommendedName>
        <fullName evidence="10">Aspartate--tRNA(Asp/Asn) ligase</fullName>
        <ecNumber evidence="10">6.1.1.23</ecNumber>
    </recommendedName>
    <alternativeName>
        <fullName evidence="10">Aspartyl-tRNA synthetase</fullName>
        <shortName evidence="10">AspRS</shortName>
    </alternativeName>
    <alternativeName>
        <fullName evidence="10">Non-discriminating aspartyl-tRNA synthetase</fullName>
        <shortName evidence="10">ND-AspRS</shortName>
    </alternativeName>
</protein>
<dbReference type="FunFam" id="3.30.930.10:FF:000038">
    <property type="entry name" value="Aspartate--tRNA ligase"/>
    <property type="match status" value="1"/>
</dbReference>
<dbReference type="GO" id="GO:0000287">
    <property type="term" value="F:magnesium ion binding"/>
    <property type="evidence" value="ECO:0007669"/>
    <property type="project" value="UniProtKB-UniRule"/>
</dbReference>
<feature type="binding site" evidence="10">
    <location>
        <position position="372"/>
    </location>
    <ligand>
        <name>Mg(2+)</name>
        <dbReference type="ChEBI" id="CHEBI:18420"/>
        <label>2</label>
    </ligand>
</feature>
<evidence type="ECO:0000256" key="3">
    <source>
        <dbReference type="ARBA" id="ARBA00022490"/>
    </source>
</evidence>
<dbReference type="GO" id="GO:0006422">
    <property type="term" value="P:aspartyl-tRNA aminoacylation"/>
    <property type="evidence" value="ECO:0007669"/>
    <property type="project" value="UniProtKB-UniRule"/>
</dbReference>
<evidence type="ECO:0000259" key="11">
    <source>
        <dbReference type="PROSITE" id="PS50862"/>
    </source>
</evidence>
<keyword evidence="6 10" id="KW-0067">ATP-binding</keyword>
<dbReference type="InterPro" id="IPR004523">
    <property type="entry name" value="Asp-tRNA_synthase_2"/>
</dbReference>
<dbReference type="GO" id="GO:0004815">
    <property type="term" value="F:aspartate-tRNA ligase activity"/>
    <property type="evidence" value="ECO:0007669"/>
    <property type="project" value="UniProtKB-UniRule"/>
</dbReference>
<organism evidence="12 13">
    <name type="scientific">Methanimicrococcus blatticola</name>
    <dbReference type="NCBI Taxonomy" id="91560"/>
    <lineage>
        <taxon>Archaea</taxon>
        <taxon>Methanobacteriati</taxon>
        <taxon>Methanobacteriota</taxon>
        <taxon>Stenosarchaea group</taxon>
        <taxon>Methanomicrobia</taxon>
        <taxon>Methanosarcinales</taxon>
        <taxon>Methanosarcinaceae</taxon>
        <taxon>Methanimicrococcus</taxon>
    </lineage>
</organism>
<feature type="binding site" evidence="10">
    <location>
        <position position="369"/>
    </location>
    <ligand>
        <name>Mg(2+)</name>
        <dbReference type="ChEBI" id="CHEBI:18420"/>
        <label>2</label>
    </ligand>
</feature>
<feature type="domain" description="Aminoacyl-transfer RNA synthetases class-II family profile" evidence="11">
    <location>
        <begin position="142"/>
        <end position="446"/>
    </location>
</feature>
<dbReference type="Gene3D" id="2.40.50.140">
    <property type="entry name" value="Nucleic acid-binding proteins"/>
    <property type="match status" value="1"/>
</dbReference>
<dbReference type="GO" id="GO:0005829">
    <property type="term" value="C:cytosol"/>
    <property type="evidence" value="ECO:0007669"/>
    <property type="project" value="TreeGrafter"/>
</dbReference>
<feature type="site" description="Important for tRNA non-discrimination" evidence="10">
    <location>
        <position position="90"/>
    </location>
</feature>
<comment type="catalytic activity">
    <reaction evidence="10">
        <text>tRNA(Asx) + L-aspartate + ATP = L-aspartyl-tRNA(Asx) + AMP + diphosphate</text>
        <dbReference type="Rhea" id="RHEA:18349"/>
        <dbReference type="Rhea" id="RHEA-COMP:9710"/>
        <dbReference type="Rhea" id="RHEA-COMP:9711"/>
        <dbReference type="ChEBI" id="CHEBI:29991"/>
        <dbReference type="ChEBI" id="CHEBI:30616"/>
        <dbReference type="ChEBI" id="CHEBI:33019"/>
        <dbReference type="ChEBI" id="CHEBI:78442"/>
        <dbReference type="ChEBI" id="CHEBI:78516"/>
        <dbReference type="ChEBI" id="CHEBI:456215"/>
        <dbReference type="EC" id="6.1.1.23"/>
    </reaction>
</comment>
<dbReference type="NCBIfam" id="TIGR00458">
    <property type="entry name" value="aspS_nondisc"/>
    <property type="match status" value="1"/>
</dbReference>
<feature type="binding site" evidence="10">
    <location>
        <begin position="417"/>
        <end position="420"/>
    </location>
    <ligand>
        <name>ATP</name>
        <dbReference type="ChEBI" id="CHEBI:30616"/>
    </ligand>
</feature>
<dbReference type="Pfam" id="PF01336">
    <property type="entry name" value="tRNA_anti-codon"/>
    <property type="match status" value="1"/>
</dbReference>
<gene>
    <name evidence="10" type="primary">aspS</name>
    <name evidence="12" type="ORF">C7391_1549</name>
</gene>
<feature type="binding site" evidence="10">
    <location>
        <position position="369"/>
    </location>
    <ligand>
        <name>ATP</name>
        <dbReference type="ChEBI" id="CHEBI:30616"/>
    </ligand>
</feature>
<dbReference type="Pfam" id="PF00152">
    <property type="entry name" value="tRNA-synt_2"/>
    <property type="match status" value="1"/>
</dbReference>
<evidence type="ECO:0000256" key="9">
    <source>
        <dbReference type="ARBA" id="ARBA00023146"/>
    </source>
</evidence>
<feature type="binding site" evidence="10">
    <location>
        <position position="372"/>
    </location>
    <ligand>
        <name>L-aspartate</name>
        <dbReference type="ChEBI" id="CHEBI:29991"/>
    </ligand>
</feature>
<dbReference type="PROSITE" id="PS50862">
    <property type="entry name" value="AA_TRNA_LIGASE_II"/>
    <property type="match status" value="1"/>
</dbReference>
<evidence type="ECO:0000256" key="6">
    <source>
        <dbReference type="ARBA" id="ARBA00022840"/>
    </source>
</evidence>
<keyword evidence="3 10" id="KW-0963">Cytoplasm</keyword>
<feature type="binding site" evidence="10">
    <location>
        <begin position="227"/>
        <end position="229"/>
    </location>
    <ligand>
        <name>ATP</name>
        <dbReference type="ChEBI" id="CHEBI:30616"/>
    </ligand>
</feature>
<name>A0A484F3X3_9EURY</name>
<comment type="similarity">
    <text evidence="2 10">Belongs to the class-II aminoacyl-tRNA synthetase family. Type 2 subfamily.</text>
</comment>
<reference evidence="12 13" key="1">
    <citation type="submission" date="2019-03" db="EMBL/GenBank/DDBJ databases">
        <title>Genomic Encyclopedia of Type Strains, Phase IV (KMG-IV): sequencing the most valuable type-strain genomes for metagenomic binning, comparative biology and taxonomic classification.</title>
        <authorList>
            <person name="Goeker M."/>
        </authorList>
    </citation>
    <scope>NUCLEOTIDE SEQUENCE [LARGE SCALE GENOMIC DNA]</scope>
    <source>
        <strain evidence="12 13">DSM 13328</strain>
    </source>
</reference>
<dbReference type="InterPro" id="IPR012340">
    <property type="entry name" value="NA-bd_OB-fold"/>
</dbReference>
<accession>A0A484F3X3</accession>
<proteinExistence type="inferred from homology"/>